<proteinExistence type="inferred from homology"/>
<sequence length="228" mass="24780">MEVVFILVAPAVPENVGASCRALKTMGLQHLRLVDTEAHTHKQARILAHGSTDVLGNARVYTGLADALADVDLAIGTSAKARHQWRSLTRAHELGELIADKAGVVARVALVFGCEASGLSNEDLALCDLVSSIELPAPYPSLNLAQAVMLYAYELRGLRATTQPEIQSVNGSDAQQYRALREKVSQLLLEHRYGADSKLTKWAMELLPRADSKAIGFLHSMCDKLLKR</sequence>
<dbReference type="PIRSF" id="PIRSF004808">
    <property type="entry name" value="LasT"/>
    <property type="match status" value="1"/>
</dbReference>
<evidence type="ECO:0000256" key="1">
    <source>
        <dbReference type="ARBA" id="ARBA00007228"/>
    </source>
</evidence>
<evidence type="ECO:0000313" key="8">
    <source>
        <dbReference type="Proteomes" id="UP000559987"/>
    </source>
</evidence>
<organism evidence="7 8">
    <name type="scientific">Simiduia aestuariiviva</name>
    <dbReference type="NCBI Taxonomy" id="1510459"/>
    <lineage>
        <taxon>Bacteria</taxon>
        <taxon>Pseudomonadati</taxon>
        <taxon>Pseudomonadota</taxon>
        <taxon>Gammaproteobacteria</taxon>
        <taxon>Cellvibrionales</taxon>
        <taxon>Cellvibrionaceae</taxon>
        <taxon>Simiduia</taxon>
    </lineage>
</organism>
<dbReference type="Proteomes" id="UP000559987">
    <property type="component" value="Unassembled WGS sequence"/>
</dbReference>
<comment type="similarity">
    <text evidence="1">Belongs to the class IV-like SAM-binding methyltransferase superfamily. RNA methyltransferase TrmH family.</text>
</comment>
<accession>A0A839UT77</accession>
<dbReference type="GO" id="GO:0005829">
    <property type="term" value="C:cytosol"/>
    <property type="evidence" value="ECO:0007669"/>
    <property type="project" value="TreeGrafter"/>
</dbReference>
<dbReference type="NCBIfam" id="TIGR00050">
    <property type="entry name" value="rRNA_methyl_1"/>
    <property type="match status" value="1"/>
</dbReference>
<keyword evidence="4 5" id="KW-0949">S-adenosyl-L-methionine</keyword>
<evidence type="ECO:0000256" key="2">
    <source>
        <dbReference type="ARBA" id="ARBA00022603"/>
    </source>
</evidence>
<evidence type="ECO:0000256" key="4">
    <source>
        <dbReference type="ARBA" id="ARBA00022691"/>
    </source>
</evidence>
<comment type="catalytic activity">
    <reaction evidence="5">
        <text>cytidine(32) in tRNA + S-adenosyl-L-methionine = 2'-O-methylcytidine(32) in tRNA + S-adenosyl-L-homocysteine + H(+)</text>
        <dbReference type="Rhea" id="RHEA:42932"/>
        <dbReference type="Rhea" id="RHEA-COMP:10288"/>
        <dbReference type="Rhea" id="RHEA-COMP:10289"/>
        <dbReference type="ChEBI" id="CHEBI:15378"/>
        <dbReference type="ChEBI" id="CHEBI:57856"/>
        <dbReference type="ChEBI" id="CHEBI:59789"/>
        <dbReference type="ChEBI" id="CHEBI:74495"/>
        <dbReference type="ChEBI" id="CHEBI:82748"/>
        <dbReference type="EC" id="2.1.1.200"/>
    </reaction>
</comment>
<dbReference type="AlphaFoldDB" id="A0A839UT77"/>
<dbReference type="Pfam" id="PF00588">
    <property type="entry name" value="SpoU_methylase"/>
    <property type="match status" value="1"/>
</dbReference>
<dbReference type="PANTHER" id="PTHR42786:SF1">
    <property type="entry name" value="TRNA (CYTIDINE_URIDINE-2'-O-)-METHYLTRANSFERASE TRMJ"/>
    <property type="match status" value="1"/>
</dbReference>
<dbReference type="GO" id="GO:0003723">
    <property type="term" value="F:RNA binding"/>
    <property type="evidence" value="ECO:0007669"/>
    <property type="project" value="InterPro"/>
</dbReference>
<dbReference type="PANTHER" id="PTHR42786">
    <property type="entry name" value="TRNA/RRNA METHYLTRANSFERASE"/>
    <property type="match status" value="1"/>
</dbReference>
<dbReference type="EC" id="2.1.1.200" evidence="5"/>
<keyword evidence="8" id="KW-1185">Reference proteome</keyword>
<comment type="function">
    <text evidence="5">Catalyzes the formation of 2'O-methylated cytidine (Cm32) or 2'O-methylated uridine (Um32) at position 32 in tRNA.</text>
</comment>
<keyword evidence="5" id="KW-0819">tRNA processing</keyword>
<dbReference type="GO" id="GO:0160206">
    <property type="term" value="F:tRNA (cytidine(32)/uridine(32)-2'-O)-methyltransferase activity"/>
    <property type="evidence" value="ECO:0007669"/>
    <property type="project" value="UniProtKB-EC"/>
</dbReference>
<keyword evidence="2 5" id="KW-0489">Methyltransferase</keyword>
<comment type="subunit">
    <text evidence="5">Homodimer.</text>
</comment>
<protein>
    <recommendedName>
        <fullName evidence="5">tRNA (cytidine/uridine-2'-O-)-methyltransferase TrmJ</fullName>
        <ecNumber evidence="5">2.1.1.200</ecNumber>
    </recommendedName>
    <alternativeName>
        <fullName evidence="5">tRNA (cytidine(32)/uridine(32)-2'-O)-methyltransferase</fullName>
    </alternativeName>
    <alternativeName>
        <fullName evidence="5">tRNA Cm32/Um32 methyltransferase</fullName>
    </alternativeName>
</protein>
<dbReference type="SUPFAM" id="SSF75217">
    <property type="entry name" value="alpha/beta knot"/>
    <property type="match status" value="1"/>
</dbReference>
<dbReference type="EMBL" id="JACHXZ010000004">
    <property type="protein sequence ID" value="MBB3169660.1"/>
    <property type="molecule type" value="Genomic_DNA"/>
</dbReference>
<keyword evidence="5" id="KW-0963">Cytoplasm</keyword>
<dbReference type="CDD" id="cd18093">
    <property type="entry name" value="SpoU-like_TrmJ"/>
    <property type="match status" value="1"/>
</dbReference>
<keyword evidence="3 7" id="KW-0808">Transferase</keyword>
<evidence type="ECO:0000259" key="6">
    <source>
        <dbReference type="Pfam" id="PF00588"/>
    </source>
</evidence>
<dbReference type="Gene3D" id="3.40.1280.10">
    <property type="match status" value="1"/>
</dbReference>
<evidence type="ECO:0000256" key="5">
    <source>
        <dbReference type="RuleBase" id="RU362024"/>
    </source>
</evidence>
<comment type="catalytic activity">
    <reaction evidence="5">
        <text>uridine(32) in tRNA + S-adenosyl-L-methionine = 2'-O-methyluridine(32) in tRNA + S-adenosyl-L-homocysteine + H(+)</text>
        <dbReference type="Rhea" id="RHEA:42936"/>
        <dbReference type="Rhea" id="RHEA-COMP:10107"/>
        <dbReference type="Rhea" id="RHEA-COMP:10290"/>
        <dbReference type="ChEBI" id="CHEBI:15378"/>
        <dbReference type="ChEBI" id="CHEBI:57856"/>
        <dbReference type="ChEBI" id="CHEBI:59789"/>
        <dbReference type="ChEBI" id="CHEBI:65315"/>
        <dbReference type="ChEBI" id="CHEBI:74478"/>
        <dbReference type="EC" id="2.1.1.200"/>
    </reaction>
</comment>
<dbReference type="InterPro" id="IPR001537">
    <property type="entry name" value="SpoU_MeTrfase"/>
</dbReference>
<dbReference type="RefSeq" id="WP_183911158.1">
    <property type="nucleotide sequence ID" value="NZ_JACHXZ010000004.1"/>
</dbReference>
<feature type="domain" description="tRNA/rRNA methyltransferase SpoU type" evidence="6">
    <location>
        <begin position="3"/>
        <end position="153"/>
    </location>
</feature>
<dbReference type="InterPro" id="IPR029028">
    <property type="entry name" value="Alpha/beta_knot_MTases"/>
</dbReference>
<dbReference type="InterPro" id="IPR004384">
    <property type="entry name" value="RNA_MeTrfase_TrmJ/LasT"/>
</dbReference>
<name>A0A839UT77_9GAMM</name>
<gene>
    <name evidence="5" type="primary">trmJ</name>
    <name evidence="7" type="ORF">FHS30_002873</name>
</gene>
<reference evidence="7 8" key="1">
    <citation type="submission" date="2020-08" db="EMBL/GenBank/DDBJ databases">
        <title>Genomic Encyclopedia of Type Strains, Phase III (KMG-III): the genomes of soil and plant-associated and newly described type strains.</title>
        <authorList>
            <person name="Whitman W."/>
        </authorList>
    </citation>
    <scope>NUCLEOTIDE SEQUENCE [LARGE SCALE GENOMIC DNA]</scope>
    <source>
        <strain evidence="7 8">CECT 8571</strain>
    </source>
</reference>
<comment type="subcellular location">
    <subcellularLocation>
        <location evidence="5">Cytoplasm</location>
    </subcellularLocation>
</comment>
<dbReference type="GO" id="GO:0002128">
    <property type="term" value="P:tRNA nucleoside ribose methylation"/>
    <property type="evidence" value="ECO:0007669"/>
    <property type="project" value="TreeGrafter"/>
</dbReference>
<dbReference type="InterPro" id="IPR029026">
    <property type="entry name" value="tRNA_m1G_MTases_N"/>
</dbReference>
<evidence type="ECO:0000313" key="7">
    <source>
        <dbReference type="EMBL" id="MBB3169660.1"/>
    </source>
</evidence>
<evidence type="ECO:0000256" key="3">
    <source>
        <dbReference type="ARBA" id="ARBA00022679"/>
    </source>
</evidence>
<dbReference type="NCBIfam" id="NF007752">
    <property type="entry name" value="PRK10433.1"/>
    <property type="match status" value="1"/>
</dbReference>
<comment type="caution">
    <text evidence="7">The sequence shown here is derived from an EMBL/GenBank/DDBJ whole genome shotgun (WGS) entry which is preliminary data.</text>
</comment>